<keyword evidence="1" id="KW-0812">Transmembrane</keyword>
<evidence type="ECO:0000313" key="3">
    <source>
        <dbReference type="Proteomes" id="UP001381003"/>
    </source>
</evidence>
<feature type="transmembrane region" description="Helical" evidence="1">
    <location>
        <begin position="17"/>
        <end position="42"/>
    </location>
</feature>
<gene>
    <name evidence="2" type="ORF">N5P18_01760</name>
</gene>
<feature type="transmembrane region" description="Helical" evidence="1">
    <location>
        <begin position="189"/>
        <end position="212"/>
    </location>
</feature>
<reference evidence="2 3" key="1">
    <citation type="submission" date="2022-09" db="EMBL/GenBank/DDBJ databases">
        <title>Complete genome sequence of Janibacter terrae strain COS04-44, PCL-degrading bacteria isolated from oil spilled coast.</title>
        <authorList>
            <person name="Park H."/>
            <person name="Kim J.Y."/>
            <person name="An S.H."/>
            <person name="Lee C.M."/>
            <person name="Weon H.-Y."/>
        </authorList>
    </citation>
    <scope>NUCLEOTIDE SEQUENCE [LARGE SCALE GENOMIC DNA]</scope>
    <source>
        <strain evidence="2 3">COS04-44</strain>
    </source>
</reference>
<feature type="transmembrane region" description="Helical" evidence="1">
    <location>
        <begin position="247"/>
        <end position="270"/>
    </location>
</feature>
<feature type="transmembrane region" description="Helical" evidence="1">
    <location>
        <begin position="108"/>
        <end position="141"/>
    </location>
</feature>
<sequence length="277" mass="28815">MWGSITSEIRKIFTTRLWWGMGIGMAVAAFLLSMAGASFLGLTNPDGSSAGFDEMTPALGQMIYTAGLLGNFGSLSALFPLALGVLLITTEYRHKTATATYLATPRRWVVAVAKTLAVVVVGAVLGLVHVIASVGGGALVLTLFKDGAPLLLGNSEVLSSLGTSVVATIVWTLIGFGFGMLVRNQIAAVLLAVAFGFLGQLILNIAFGLLGWTTASKFIPGNLTTGMLVTGDPTNGTMTAGAESPYFTWWVCALILIGYAAALTVVGSFLSNRKDIS</sequence>
<evidence type="ECO:0000256" key="1">
    <source>
        <dbReference type="SAM" id="Phobius"/>
    </source>
</evidence>
<dbReference type="Proteomes" id="UP001381003">
    <property type="component" value="Chromosome"/>
</dbReference>
<feature type="transmembrane region" description="Helical" evidence="1">
    <location>
        <begin position="161"/>
        <end position="182"/>
    </location>
</feature>
<feature type="transmembrane region" description="Helical" evidence="1">
    <location>
        <begin position="62"/>
        <end position="88"/>
    </location>
</feature>
<proteinExistence type="predicted"/>
<keyword evidence="3" id="KW-1185">Reference proteome</keyword>
<accession>A0ABZ2FE71</accession>
<keyword evidence="1" id="KW-0472">Membrane</keyword>
<evidence type="ECO:0000313" key="2">
    <source>
        <dbReference type="EMBL" id="WWF05624.1"/>
    </source>
</evidence>
<keyword evidence="1" id="KW-1133">Transmembrane helix</keyword>
<dbReference type="PANTHER" id="PTHR37305">
    <property type="entry name" value="INTEGRAL MEMBRANE PROTEIN-RELATED"/>
    <property type="match status" value="1"/>
</dbReference>
<dbReference type="EMBL" id="CP104874">
    <property type="protein sequence ID" value="WWF05624.1"/>
    <property type="molecule type" value="Genomic_DNA"/>
</dbReference>
<dbReference type="PANTHER" id="PTHR37305:SF1">
    <property type="entry name" value="MEMBRANE PROTEIN"/>
    <property type="match status" value="1"/>
</dbReference>
<name>A0ABZ2FE71_9MICO</name>
<protein>
    <submittedName>
        <fullName evidence="2">ABC transporter permease</fullName>
    </submittedName>
</protein>
<dbReference type="RefSeq" id="WP_068422646.1">
    <property type="nucleotide sequence ID" value="NZ_CP104874.1"/>
</dbReference>
<organism evidence="2 3">
    <name type="scientific">Janibacter terrae</name>
    <dbReference type="NCBI Taxonomy" id="103817"/>
    <lineage>
        <taxon>Bacteria</taxon>
        <taxon>Bacillati</taxon>
        <taxon>Actinomycetota</taxon>
        <taxon>Actinomycetes</taxon>
        <taxon>Micrococcales</taxon>
        <taxon>Intrasporangiaceae</taxon>
        <taxon>Janibacter</taxon>
    </lineage>
</organism>